<feature type="signal peptide" evidence="2">
    <location>
        <begin position="1"/>
        <end position="25"/>
    </location>
</feature>
<dbReference type="EMBL" id="FNTI01000001">
    <property type="protein sequence ID" value="SED08954.1"/>
    <property type="molecule type" value="Genomic_DNA"/>
</dbReference>
<feature type="chain" id="PRO_5030031625" evidence="2">
    <location>
        <begin position="26"/>
        <end position="72"/>
    </location>
</feature>
<dbReference type="Proteomes" id="UP000183208">
    <property type="component" value="Unassembled WGS sequence"/>
</dbReference>
<dbReference type="AlphaFoldDB" id="A0A1M6YB59"/>
<keyword evidence="2" id="KW-0732">Signal</keyword>
<evidence type="ECO:0000256" key="2">
    <source>
        <dbReference type="SAM" id="SignalP"/>
    </source>
</evidence>
<protein>
    <submittedName>
        <fullName evidence="3">Uncharacterized protein</fullName>
    </submittedName>
</protein>
<feature type="region of interest" description="Disordered" evidence="1">
    <location>
        <begin position="28"/>
        <end position="72"/>
    </location>
</feature>
<evidence type="ECO:0000313" key="4">
    <source>
        <dbReference type="Proteomes" id="UP000183208"/>
    </source>
</evidence>
<dbReference type="RefSeq" id="WP_074820342.1">
    <property type="nucleotide sequence ID" value="NZ_FNTI01000001.1"/>
</dbReference>
<evidence type="ECO:0000313" key="3">
    <source>
        <dbReference type="EMBL" id="SED08954.1"/>
    </source>
</evidence>
<reference evidence="3 4" key="1">
    <citation type="submission" date="2016-10" db="EMBL/GenBank/DDBJ databases">
        <authorList>
            <person name="de Groot N.N."/>
        </authorList>
    </citation>
    <scope>NUCLEOTIDE SEQUENCE [LARGE SCALE GENOMIC DNA]</scope>
    <source>
        <strain evidence="3 4">GAS522</strain>
    </source>
</reference>
<feature type="compositionally biased region" description="Low complexity" evidence="1">
    <location>
        <begin position="49"/>
        <end position="61"/>
    </location>
</feature>
<dbReference type="OrthoDB" id="8246112at2"/>
<organism evidence="3 4">
    <name type="scientific">Bradyrhizobium lablabi</name>
    <dbReference type="NCBI Taxonomy" id="722472"/>
    <lineage>
        <taxon>Bacteria</taxon>
        <taxon>Pseudomonadati</taxon>
        <taxon>Pseudomonadota</taxon>
        <taxon>Alphaproteobacteria</taxon>
        <taxon>Hyphomicrobiales</taxon>
        <taxon>Nitrobacteraceae</taxon>
        <taxon>Bradyrhizobium</taxon>
    </lineage>
</organism>
<evidence type="ECO:0000256" key="1">
    <source>
        <dbReference type="SAM" id="MobiDB-lite"/>
    </source>
</evidence>
<feature type="compositionally biased region" description="Basic residues" evidence="1">
    <location>
        <begin position="62"/>
        <end position="72"/>
    </location>
</feature>
<name>A0A1M6YB59_9BRAD</name>
<proteinExistence type="predicted"/>
<sequence length="72" mass="7436">MTRTSLVSLAAIALAGWASLIAAHAAPPTVTPSPGYDARLQEQRAATSTVQQPVAPVVTPARPRRGKKAPAH</sequence>
<accession>A0A1M6YB59</accession>
<gene>
    <name evidence="3" type="ORF">SAMN05444171_3097</name>
</gene>